<dbReference type="PANTHER" id="PTHR46332:SF5">
    <property type="entry name" value="ASPARTATE BETA-HYDROXYLASE DOMAIN CONTAINING 2"/>
    <property type="match status" value="1"/>
</dbReference>
<reference evidence="6 7" key="1">
    <citation type="journal article" date="2009" name="Science">
        <title>Green evolution and dynamic adaptations revealed by genomes of the marine picoeukaryotes Micromonas.</title>
        <authorList>
            <person name="Worden A.Z."/>
            <person name="Lee J.H."/>
            <person name="Mock T."/>
            <person name="Rouze P."/>
            <person name="Simmons M.P."/>
            <person name="Aerts A.L."/>
            <person name="Allen A.E."/>
            <person name="Cuvelier M.L."/>
            <person name="Derelle E."/>
            <person name="Everett M.V."/>
            <person name="Foulon E."/>
            <person name="Grimwood J."/>
            <person name="Gundlach H."/>
            <person name="Henrissat B."/>
            <person name="Napoli C."/>
            <person name="McDonald S.M."/>
            <person name="Parker M.S."/>
            <person name="Rombauts S."/>
            <person name="Salamov A."/>
            <person name="Von Dassow P."/>
            <person name="Badger J.H."/>
            <person name="Coutinho P.M."/>
            <person name="Demir E."/>
            <person name="Dubchak I."/>
            <person name="Gentemann C."/>
            <person name="Eikrem W."/>
            <person name="Gready J.E."/>
            <person name="John U."/>
            <person name="Lanier W."/>
            <person name="Lindquist E.A."/>
            <person name="Lucas S."/>
            <person name="Mayer K.F."/>
            <person name="Moreau H."/>
            <person name="Not F."/>
            <person name="Otillar R."/>
            <person name="Panaud O."/>
            <person name="Pangilinan J."/>
            <person name="Paulsen I."/>
            <person name="Piegu B."/>
            <person name="Poliakov A."/>
            <person name="Robbens S."/>
            <person name="Schmutz J."/>
            <person name="Toulza E."/>
            <person name="Wyss T."/>
            <person name="Zelensky A."/>
            <person name="Zhou K."/>
            <person name="Armbrust E.V."/>
            <person name="Bhattacharya D."/>
            <person name="Goodenough U.W."/>
            <person name="Van de Peer Y."/>
            <person name="Grigoriev I.V."/>
        </authorList>
    </citation>
    <scope>NUCLEOTIDE SEQUENCE [LARGE SCALE GENOMIC DNA]</scope>
    <source>
        <strain evidence="6 7">CCMP1545</strain>
    </source>
</reference>
<dbReference type="Pfam" id="PF05118">
    <property type="entry name" value="Asp_Arg_Hydrox"/>
    <property type="match status" value="1"/>
</dbReference>
<dbReference type="PANTHER" id="PTHR46332">
    <property type="entry name" value="ASPARTATE BETA-HYDROXYLASE DOMAIN-CONTAINING PROTEIN 2"/>
    <property type="match status" value="1"/>
</dbReference>
<dbReference type="eggNOG" id="ENOG502SD50">
    <property type="taxonomic scope" value="Eukaryota"/>
</dbReference>
<evidence type="ECO:0000313" key="7">
    <source>
        <dbReference type="Proteomes" id="UP000001876"/>
    </source>
</evidence>
<feature type="region of interest" description="Disordered" evidence="4">
    <location>
        <begin position="93"/>
        <end position="175"/>
    </location>
</feature>
<organism evidence="7">
    <name type="scientific">Micromonas pusilla (strain CCMP1545)</name>
    <name type="common">Picoplanktonic green alga</name>
    <dbReference type="NCBI Taxonomy" id="564608"/>
    <lineage>
        <taxon>Eukaryota</taxon>
        <taxon>Viridiplantae</taxon>
        <taxon>Chlorophyta</taxon>
        <taxon>Mamiellophyceae</taxon>
        <taxon>Mamiellales</taxon>
        <taxon>Mamiellaceae</taxon>
        <taxon>Micromonas</taxon>
    </lineage>
</organism>
<keyword evidence="2" id="KW-0223">Dioxygenase</keyword>
<dbReference type="AlphaFoldDB" id="C1N9M8"/>
<evidence type="ECO:0000313" key="6">
    <source>
        <dbReference type="EMBL" id="EEH51098.1"/>
    </source>
</evidence>
<dbReference type="OrthoDB" id="438431at2759"/>
<protein>
    <submittedName>
        <fullName evidence="6">Predicted protein</fullName>
    </submittedName>
</protein>
<feature type="compositionally biased region" description="Basic residues" evidence="4">
    <location>
        <begin position="148"/>
        <end position="160"/>
    </location>
</feature>
<comment type="similarity">
    <text evidence="1">Belongs to the aspartyl/asparaginyl beta-hydroxylase family.</text>
</comment>
<evidence type="ECO:0000256" key="1">
    <source>
        <dbReference type="ARBA" id="ARBA00007730"/>
    </source>
</evidence>
<sequence>MTAHLGLDCPPPPLSWMKVGEETKHWEDGVGMAADTSFIHSTYNDSEDRDRFVLIVRFWHPELTAHERDGVRFLFDAFEDLSPAGLAAAAGKARARVASRESADEHGRSGSGADEADAAAAFKSAVSAKVSAPQSGEEEEENGTRGGGGRRKKGRKKKAKGGGGKGLGLLAKGMK</sequence>
<keyword evidence="3" id="KW-0560">Oxidoreductase</keyword>
<dbReference type="InterPro" id="IPR027443">
    <property type="entry name" value="IPNS-like_sf"/>
</dbReference>
<dbReference type="EMBL" id="GG663752">
    <property type="protein sequence ID" value="EEH51098.1"/>
    <property type="molecule type" value="Genomic_DNA"/>
</dbReference>
<name>C1N9M8_MICPC</name>
<feature type="compositionally biased region" description="Basic and acidic residues" evidence="4">
    <location>
        <begin position="98"/>
        <end position="108"/>
    </location>
</feature>
<evidence type="ECO:0000259" key="5">
    <source>
        <dbReference type="Pfam" id="PF05118"/>
    </source>
</evidence>
<proteinExistence type="inferred from homology"/>
<gene>
    <name evidence="6" type="ORF">MICPUCDRAFT_67713</name>
</gene>
<evidence type="ECO:0000256" key="2">
    <source>
        <dbReference type="ARBA" id="ARBA00022964"/>
    </source>
</evidence>
<evidence type="ECO:0000256" key="3">
    <source>
        <dbReference type="ARBA" id="ARBA00023002"/>
    </source>
</evidence>
<dbReference type="InterPro" id="IPR007803">
    <property type="entry name" value="Asp/Arg/Pro-Hydrxlase"/>
</dbReference>
<dbReference type="GO" id="GO:0051213">
    <property type="term" value="F:dioxygenase activity"/>
    <property type="evidence" value="ECO:0007669"/>
    <property type="project" value="UniProtKB-KW"/>
</dbReference>
<dbReference type="InterPro" id="IPR051821">
    <property type="entry name" value="Asp/Asn_beta-hydroxylase"/>
</dbReference>
<evidence type="ECO:0000256" key="4">
    <source>
        <dbReference type="SAM" id="MobiDB-lite"/>
    </source>
</evidence>
<dbReference type="RefSeq" id="XP_003064764.1">
    <property type="nucleotide sequence ID" value="XM_003064718.1"/>
</dbReference>
<dbReference type="KEGG" id="mpp:MICPUCDRAFT_67713"/>
<dbReference type="Gene3D" id="2.60.120.330">
    <property type="entry name" value="B-lactam Antibiotic, Isopenicillin N Synthase, Chain"/>
    <property type="match status" value="1"/>
</dbReference>
<dbReference type="GO" id="GO:0016020">
    <property type="term" value="C:membrane"/>
    <property type="evidence" value="ECO:0007669"/>
    <property type="project" value="TreeGrafter"/>
</dbReference>
<feature type="domain" description="Aspartyl/asparaginy/proline hydroxylase" evidence="5">
    <location>
        <begin position="2"/>
        <end position="61"/>
    </location>
</feature>
<feature type="compositionally biased region" description="Low complexity" evidence="4">
    <location>
        <begin position="118"/>
        <end position="132"/>
    </location>
</feature>
<keyword evidence="7" id="KW-1185">Reference proteome</keyword>
<dbReference type="Proteomes" id="UP000001876">
    <property type="component" value="Unassembled WGS sequence"/>
</dbReference>
<accession>C1N9M8</accession>
<dbReference type="GeneID" id="9690078"/>